<keyword evidence="1" id="KW-0812">Transmembrane</keyword>
<feature type="transmembrane region" description="Helical" evidence="1">
    <location>
        <begin position="54"/>
        <end position="74"/>
    </location>
</feature>
<dbReference type="EMBL" id="CAFBPW010000066">
    <property type="protein sequence ID" value="CAB5032244.1"/>
    <property type="molecule type" value="Genomic_DNA"/>
</dbReference>
<evidence type="ECO:0000313" key="3">
    <source>
        <dbReference type="EMBL" id="CAB4817312.1"/>
    </source>
</evidence>
<proteinExistence type="predicted"/>
<dbReference type="EMBL" id="CAEZXS010000070">
    <property type="protein sequence ID" value="CAB4697010.1"/>
    <property type="molecule type" value="Genomic_DNA"/>
</dbReference>
<keyword evidence="1" id="KW-1133">Transmembrane helix</keyword>
<evidence type="ECO:0000313" key="2">
    <source>
        <dbReference type="EMBL" id="CAB4697010.1"/>
    </source>
</evidence>
<feature type="transmembrane region" description="Helical" evidence="1">
    <location>
        <begin position="12"/>
        <end position="42"/>
    </location>
</feature>
<dbReference type="AlphaFoldDB" id="A0A6J6PC10"/>
<evidence type="ECO:0000256" key="1">
    <source>
        <dbReference type="SAM" id="Phobius"/>
    </source>
</evidence>
<reference evidence="2" key="1">
    <citation type="submission" date="2020-05" db="EMBL/GenBank/DDBJ databases">
        <authorList>
            <person name="Chiriac C."/>
            <person name="Salcher M."/>
            <person name="Ghai R."/>
            <person name="Kavagutti S V."/>
        </authorList>
    </citation>
    <scope>NUCLEOTIDE SEQUENCE</scope>
</reference>
<keyword evidence="1" id="KW-0472">Membrane</keyword>
<evidence type="ECO:0000313" key="4">
    <source>
        <dbReference type="EMBL" id="CAB4985772.1"/>
    </source>
</evidence>
<accession>A0A6J6PC10</accession>
<protein>
    <submittedName>
        <fullName evidence="2">Unannotated protein</fullName>
    </submittedName>
</protein>
<organism evidence="2">
    <name type="scientific">freshwater metagenome</name>
    <dbReference type="NCBI Taxonomy" id="449393"/>
    <lineage>
        <taxon>unclassified sequences</taxon>
        <taxon>metagenomes</taxon>
        <taxon>ecological metagenomes</taxon>
    </lineage>
</organism>
<feature type="transmembrane region" description="Helical" evidence="1">
    <location>
        <begin position="86"/>
        <end position="104"/>
    </location>
</feature>
<gene>
    <name evidence="2" type="ORF">UFOPK2582_00737</name>
    <name evidence="3" type="ORF">UFOPK3046_01551</name>
    <name evidence="4" type="ORF">UFOPK3914_01301</name>
    <name evidence="5" type="ORF">UFOPK4173_00750</name>
</gene>
<sequence length="108" mass="10597">MTGSYRAAAGMMVILVVMAIITVIIGAAGALGALAVAAFGWLRSGRRITWVSTALGAPAGLLAAGTATVALSIVDALFSTGFSGTAPVALVCAALGGGGSQVLYQRTR</sequence>
<dbReference type="EMBL" id="CAFAAQ010000169">
    <property type="protein sequence ID" value="CAB4817312.1"/>
    <property type="molecule type" value="Genomic_DNA"/>
</dbReference>
<name>A0A6J6PC10_9ZZZZ</name>
<dbReference type="EMBL" id="CAFBOG010000124">
    <property type="protein sequence ID" value="CAB4985772.1"/>
    <property type="molecule type" value="Genomic_DNA"/>
</dbReference>
<evidence type="ECO:0000313" key="5">
    <source>
        <dbReference type="EMBL" id="CAB5032244.1"/>
    </source>
</evidence>